<dbReference type="EMBL" id="JBHFQA010000008">
    <property type="protein sequence ID" value="KAL2095123.1"/>
    <property type="molecule type" value="Genomic_DNA"/>
</dbReference>
<evidence type="ECO:0000313" key="4">
    <source>
        <dbReference type="Proteomes" id="UP001591681"/>
    </source>
</evidence>
<keyword evidence="2" id="KW-0472">Membrane</keyword>
<comment type="caution">
    <text evidence="3">The sequence shown here is derived from an EMBL/GenBank/DDBJ whole genome shotgun (WGS) entry which is preliminary data.</text>
</comment>
<evidence type="ECO:0000313" key="3">
    <source>
        <dbReference type="EMBL" id="KAL2095123.1"/>
    </source>
</evidence>
<keyword evidence="2" id="KW-0812">Transmembrane</keyword>
<feature type="compositionally biased region" description="Polar residues" evidence="1">
    <location>
        <begin position="202"/>
        <end position="215"/>
    </location>
</feature>
<feature type="transmembrane region" description="Helical" evidence="2">
    <location>
        <begin position="171"/>
        <end position="192"/>
    </location>
</feature>
<gene>
    <name evidence="3" type="ORF">ACEWY4_009842</name>
</gene>
<feature type="region of interest" description="Disordered" evidence="1">
    <location>
        <begin position="202"/>
        <end position="226"/>
    </location>
</feature>
<accession>A0ABD1K7K1</accession>
<dbReference type="Proteomes" id="UP001591681">
    <property type="component" value="Unassembled WGS sequence"/>
</dbReference>
<proteinExistence type="predicted"/>
<organism evidence="3 4">
    <name type="scientific">Coilia grayii</name>
    <name type="common">Gray's grenadier anchovy</name>
    <dbReference type="NCBI Taxonomy" id="363190"/>
    <lineage>
        <taxon>Eukaryota</taxon>
        <taxon>Metazoa</taxon>
        <taxon>Chordata</taxon>
        <taxon>Craniata</taxon>
        <taxon>Vertebrata</taxon>
        <taxon>Euteleostomi</taxon>
        <taxon>Actinopterygii</taxon>
        <taxon>Neopterygii</taxon>
        <taxon>Teleostei</taxon>
        <taxon>Clupei</taxon>
        <taxon>Clupeiformes</taxon>
        <taxon>Clupeoidei</taxon>
        <taxon>Engraulidae</taxon>
        <taxon>Coilinae</taxon>
        <taxon>Coilia</taxon>
    </lineage>
</organism>
<keyword evidence="2" id="KW-1133">Transmembrane helix</keyword>
<sequence>METTNERDFCRRPAAERQPLIEKKSRLRSNIQLEGEHSFTTTHREDFHVEDFQPSALRQKTPAWEKRGATKDIQLATLYQRDFLPPQRTHRKSTPALPLPDNLGINPSLRWEFLTVQKETYPWWTTGRALSPQQEHTLSHVTPPSGGNKVLRVTTAFCFLCTTVGTSGSTYLPVFLDIIFCLILFVLFFQVLTPMSEMSEAQAENSPHTVLSTTHTDMKMRKSDQL</sequence>
<protein>
    <submittedName>
        <fullName evidence="3">Uncharacterized protein</fullName>
    </submittedName>
</protein>
<reference evidence="3 4" key="1">
    <citation type="submission" date="2024-09" db="EMBL/GenBank/DDBJ databases">
        <title>A chromosome-level genome assembly of Gray's grenadier anchovy, Coilia grayii.</title>
        <authorList>
            <person name="Fu Z."/>
        </authorList>
    </citation>
    <scope>NUCLEOTIDE SEQUENCE [LARGE SCALE GENOMIC DNA]</scope>
    <source>
        <strain evidence="3">G4</strain>
        <tissue evidence="3">Muscle</tissue>
    </source>
</reference>
<keyword evidence="4" id="KW-1185">Reference proteome</keyword>
<dbReference type="AlphaFoldDB" id="A0ABD1K7K1"/>
<evidence type="ECO:0000256" key="2">
    <source>
        <dbReference type="SAM" id="Phobius"/>
    </source>
</evidence>
<feature type="compositionally biased region" description="Basic and acidic residues" evidence="1">
    <location>
        <begin position="216"/>
        <end position="226"/>
    </location>
</feature>
<name>A0ABD1K7K1_9TELE</name>
<evidence type="ECO:0000256" key="1">
    <source>
        <dbReference type="SAM" id="MobiDB-lite"/>
    </source>
</evidence>